<organism evidence="1">
    <name type="scientific">Eucalyptus grandis</name>
    <name type="common">Flooded gum</name>
    <dbReference type="NCBI Taxonomy" id="71139"/>
    <lineage>
        <taxon>Eukaryota</taxon>
        <taxon>Viridiplantae</taxon>
        <taxon>Streptophyta</taxon>
        <taxon>Embryophyta</taxon>
        <taxon>Tracheophyta</taxon>
        <taxon>Spermatophyta</taxon>
        <taxon>Magnoliopsida</taxon>
        <taxon>eudicotyledons</taxon>
        <taxon>Gunneridae</taxon>
        <taxon>Pentapetalae</taxon>
        <taxon>rosids</taxon>
        <taxon>malvids</taxon>
        <taxon>Myrtales</taxon>
        <taxon>Myrtaceae</taxon>
        <taxon>Myrtoideae</taxon>
        <taxon>Eucalypteae</taxon>
        <taxon>Eucalyptus</taxon>
    </lineage>
</organism>
<gene>
    <name evidence="1" type="ORF">EUGRSUZ_H00171</name>
</gene>
<reference evidence="1" key="1">
    <citation type="submission" date="2013-07" db="EMBL/GenBank/DDBJ databases">
        <title>The genome of Eucalyptus grandis.</title>
        <authorList>
            <person name="Schmutz J."/>
            <person name="Hayes R."/>
            <person name="Myburg A."/>
            <person name="Tuskan G."/>
            <person name="Grattapaglia D."/>
            <person name="Rokhsar D.S."/>
        </authorList>
    </citation>
    <scope>NUCLEOTIDE SEQUENCE</scope>
    <source>
        <tissue evidence="1">Leaf extractions</tissue>
    </source>
</reference>
<dbReference type="Gramene" id="KCW57387">
    <property type="protein sequence ID" value="KCW57387"/>
    <property type="gene ID" value="EUGRSUZ_H00171"/>
</dbReference>
<dbReference type="EMBL" id="KK198760">
    <property type="protein sequence ID" value="KCW57387.1"/>
    <property type="molecule type" value="Genomic_DNA"/>
</dbReference>
<dbReference type="InParanoid" id="A0A059ATV7"/>
<name>A0A059ATV7_EUCGR</name>
<evidence type="ECO:0000313" key="1">
    <source>
        <dbReference type="EMBL" id="KCW57387.1"/>
    </source>
</evidence>
<protein>
    <submittedName>
        <fullName evidence="1">Uncharacterized protein</fullName>
    </submittedName>
</protein>
<dbReference type="AlphaFoldDB" id="A0A059ATV7"/>
<accession>A0A059ATV7</accession>
<sequence>MLYFELMIHPKCLLCSLFLLWYECSFLALENILSRKVGIVRFGIWKQSKFQHRKRSKCMVLRANLRHTTLIKSCLMLVVYDFGACS</sequence>
<proteinExistence type="predicted"/>